<dbReference type="InterPro" id="IPR007115">
    <property type="entry name" value="6-PTP_synth/QueD"/>
</dbReference>
<protein>
    <submittedName>
        <fullName evidence="1">6-pyruvoyl tetrahydropterin synthase family protein</fullName>
    </submittedName>
</protein>
<evidence type="ECO:0000313" key="2">
    <source>
        <dbReference type="Proteomes" id="UP000824334"/>
    </source>
</evidence>
<reference evidence="1 2" key="1">
    <citation type="submission" date="2021-07" db="EMBL/GenBank/DDBJ databases">
        <title>Isolation and characterization of bacteria from a gold mining with a capacity of golden bioaccumulation.</title>
        <authorList>
            <person name="Yang X.J."/>
        </authorList>
    </citation>
    <scope>NUCLEOTIDE SEQUENCE [LARGE SCALE GENOMIC DNA]</scope>
    <source>
        <strain evidence="1 2">Au29</strain>
    </source>
</reference>
<keyword evidence="2" id="KW-1185">Reference proteome</keyword>
<organism evidence="1 2">
    <name type="scientific">Brevundimonas nasdae</name>
    <dbReference type="NCBI Taxonomy" id="172043"/>
    <lineage>
        <taxon>Bacteria</taxon>
        <taxon>Pseudomonadati</taxon>
        <taxon>Pseudomonadota</taxon>
        <taxon>Alphaproteobacteria</taxon>
        <taxon>Caulobacterales</taxon>
        <taxon>Caulobacteraceae</taxon>
        <taxon>Brevundimonas</taxon>
    </lineage>
</organism>
<gene>
    <name evidence="1" type="ORF">KWG56_08975</name>
</gene>
<proteinExistence type="predicted"/>
<dbReference type="Pfam" id="PF01242">
    <property type="entry name" value="PTPS"/>
    <property type="match status" value="1"/>
</dbReference>
<dbReference type="PANTHER" id="PTHR12589">
    <property type="entry name" value="PYRUVOYL TETRAHYDROBIOPTERIN SYNTHASE"/>
    <property type="match status" value="1"/>
</dbReference>
<sequence>MAPERPDPQIHRRPLMPVFEIIKQATFDAAHHFPNEPEGSIYRRVHGHSFTVEATVRSEVLDVEHGWVADLGALDRALKAAADTLDHGMLNEHPGLELPSLENLCLWFVAQLKPEWPGLCRIQVARPTINERCVLSL</sequence>
<name>A0ABX8TLZ7_9CAUL</name>
<accession>A0ABX8TLZ7</accession>
<evidence type="ECO:0000313" key="1">
    <source>
        <dbReference type="EMBL" id="QYC12049.1"/>
    </source>
</evidence>
<dbReference type="Proteomes" id="UP000824334">
    <property type="component" value="Chromosome"/>
</dbReference>
<dbReference type="PANTHER" id="PTHR12589:SF7">
    <property type="entry name" value="6-PYRUVOYL TETRAHYDROBIOPTERIN SYNTHASE"/>
    <property type="match status" value="1"/>
</dbReference>
<dbReference type="EMBL" id="CP080034">
    <property type="protein sequence ID" value="QYC12049.1"/>
    <property type="molecule type" value="Genomic_DNA"/>
</dbReference>